<protein>
    <submittedName>
        <fullName evidence="1">Uncharacterized protein</fullName>
    </submittedName>
</protein>
<dbReference type="EMBL" id="CP051128">
    <property type="protein sequence ID" value="QIZ08308.1"/>
    <property type="molecule type" value="Genomic_DNA"/>
</dbReference>
<evidence type="ECO:0000313" key="1">
    <source>
        <dbReference type="EMBL" id="QIZ08308.1"/>
    </source>
</evidence>
<proteinExistence type="predicted"/>
<evidence type="ECO:0000313" key="2">
    <source>
        <dbReference type="Proteomes" id="UP000501868"/>
    </source>
</evidence>
<sequence length="100" mass="11197">MLRCAWCMKKISNNKPVFGLSVKFAEGIDYTESEGKIIQIGLRTRNTSVPMIVTARESEAKLKGTDGIFALCSEKCGKKMKDTLTTELEIFKEFKDIAIT</sequence>
<name>A0A6H1P461_PRIMG</name>
<reference evidence="1 2" key="2">
    <citation type="submission" date="2020-04" db="EMBL/GenBank/DDBJ databases">
        <authorList>
            <person name="Fomenkov A."/>
            <person name="Anton B.P."/>
            <person name="Roberts R.J."/>
        </authorList>
    </citation>
    <scope>NUCLEOTIDE SEQUENCE [LARGE SCALE GENOMIC DNA]</scope>
    <source>
        <strain evidence="1 2">S2</strain>
    </source>
</reference>
<dbReference type="AlphaFoldDB" id="A0A6H1P461"/>
<accession>A0A6H1P461</accession>
<reference evidence="1 2" key="1">
    <citation type="submission" date="2020-04" db="EMBL/GenBank/DDBJ databases">
        <title>Genome-Wide Identification of 5-Methylcytosine Sites in Bacterial Genomes By High-Throughput Sequencing of MspJI Restriction Fragments.</title>
        <authorList>
            <person name="Wu V."/>
        </authorList>
    </citation>
    <scope>NUCLEOTIDE SEQUENCE [LARGE SCALE GENOMIC DNA]</scope>
    <source>
        <strain evidence="1 2">S2</strain>
    </source>
</reference>
<gene>
    <name evidence="1" type="ORF">HFZ78_17570</name>
</gene>
<organism evidence="1 2">
    <name type="scientific">Priestia megaterium</name>
    <name type="common">Bacillus megaterium</name>
    <dbReference type="NCBI Taxonomy" id="1404"/>
    <lineage>
        <taxon>Bacteria</taxon>
        <taxon>Bacillati</taxon>
        <taxon>Bacillota</taxon>
        <taxon>Bacilli</taxon>
        <taxon>Bacillales</taxon>
        <taxon>Bacillaceae</taxon>
        <taxon>Priestia</taxon>
    </lineage>
</organism>
<dbReference type="Proteomes" id="UP000501868">
    <property type="component" value="Chromosome"/>
</dbReference>